<dbReference type="EnsemblPlants" id="AET5Gv20523500.24">
    <property type="protein sequence ID" value="AET5Gv20523500.24"/>
    <property type="gene ID" value="AET5Gv20523500"/>
</dbReference>
<accession>A0A453KV70</accession>
<name>A0A453KV70_AEGTS</name>
<reference evidence="3" key="2">
    <citation type="journal article" date="2017" name="Nat. Plants">
        <title>The Aegilops tauschii genome reveals multiple impacts of transposons.</title>
        <authorList>
            <person name="Zhao G."/>
            <person name="Zou C."/>
            <person name="Li K."/>
            <person name="Wang K."/>
            <person name="Li T."/>
            <person name="Gao L."/>
            <person name="Zhang X."/>
            <person name="Wang H."/>
            <person name="Yang Z."/>
            <person name="Liu X."/>
            <person name="Jiang W."/>
            <person name="Mao L."/>
            <person name="Kong X."/>
            <person name="Jiao Y."/>
            <person name="Jia J."/>
        </authorList>
    </citation>
    <scope>NUCLEOTIDE SEQUENCE [LARGE SCALE GENOMIC DNA]</scope>
    <source>
        <strain evidence="3">cv. AL8/78</strain>
    </source>
</reference>
<reference evidence="3" key="1">
    <citation type="journal article" date="2014" name="Science">
        <title>Ancient hybridizations among the ancestral genomes of bread wheat.</title>
        <authorList>
            <consortium name="International Wheat Genome Sequencing Consortium,"/>
            <person name="Marcussen T."/>
            <person name="Sandve S.R."/>
            <person name="Heier L."/>
            <person name="Spannagl M."/>
            <person name="Pfeifer M."/>
            <person name="Jakobsen K.S."/>
            <person name="Wulff B.B."/>
            <person name="Steuernagel B."/>
            <person name="Mayer K.F."/>
            <person name="Olsen O.A."/>
        </authorList>
    </citation>
    <scope>NUCLEOTIDE SEQUENCE [LARGE SCALE GENOMIC DNA]</scope>
    <source>
        <strain evidence="3">cv. AL8/78</strain>
    </source>
</reference>
<dbReference type="Proteomes" id="UP000015105">
    <property type="component" value="Chromosome 5D"/>
</dbReference>
<organism evidence="2 3">
    <name type="scientific">Aegilops tauschii subsp. strangulata</name>
    <name type="common">Goatgrass</name>
    <dbReference type="NCBI Taxonomy" id="200361"/>
    <lineage>
        <taxon>Eukaryota</taxon>
        <taxon>Viridiplantae</taxon>
        <taxon>Streptophyta</taxon>
        <taxon>Embryophyta</taxon>
        <taxon>Tracheophyta</taxon>
        <taxon>Spermatophyta</taxon>
        <taxon>Magnoliopsida</taxon>
        <taxon>Liliopsida</taxon>
        <taxon>Poales</taxon>
        <taxon>Poaceae</taxon>
        <taxon>BOP clade</taxon>
        <taxon>Pooideae</taxon>
        <taxon>Triticodae</taxon>
        <taxon>Triticeae</taxon>
        <taxon>Triticinae</taxon>
        <taxon>Aegilops</taxon>
    </lineage>
</organism>
<feature type="signal peptide" evidence="1">
    <location>
        <begin position="1"/>
        <end position="26"/>
    </location>
</feature>
<proteinExistence type="predicted"/>
<evidence type="ECO:0008006" key="4">
    <source>
        <dbReference type="Google" id="ProtNLM"/>
    </source>
</evidence>
<reference evidence="2" key="4">
    <citation type="submission" date="2019-03" db="UniProtKB">
        <authorList>
            <consortium name="EnsemblPlants"/>
        </authorList>
    </citation>
    <scope>IDENTIFICATION</scope>
</reference>
<evidence type="ECO:0000256" key="1">
    <source>
        <dbReference type="SAM" id="SignalP"/>
    </source>
</evidence>
<keyword evidence="3" id="KW-1185">Reference proteome</keyword>
<dbReference type="AlphaFoldDB" id="A0A453KV70"/>
<dbReference type="Gramene" id="AET5Gv20523500.24">
    <property type="protein sequence ID" value="AET5Gv20523500.24"/>
    <property type="gene ID" value="AET5Gv20523500"/>
</dbReference>
<keyword evidence="1" id="KW-0732">Signal</keyword>
<sequence>MSSSWLPLKLKPVVVLTLATCSVVRATRWESEGMVIFSKFVMLSCRLAANSSNPSLACEATLVAEAGSTTAIHLNLPSHPLTHPPSPLVESAFYMHWQIRTPHLKQCVCACFPT</sequence>
<protein>
    <recommendedName>
        <fullName evidence="4">Secreted protein</fullName>
    </recommendedName>
</protein>
<reference evidence="2" key="5">
    <citation type="journal article" date="2021" name="G3 (Bethesda)">
        <title>Aegilops tauschii genome assembly Aet v5.0 features greater sequence contiguity and improved annotation.</title>
        <authorList>
            <person name="Wang L."/>
            <person name="Zhu T."/>
            <person name="Rodriguez J.C."/>
            <person name="Deal K.R."/>
            <person name="Dubcovsky J."/>
            <person name="McGuire P.E."/>
            <person name="Lux T."/>
            <person name="Spannagl M."/>
            <person name="Mayer K.F.X."/>
            <person name="Baldrich P."/>
            <person name="Meyers B.C."/>
            <person name="Huo N."/>
            <person name="Gu Y.Q."/>
            <person name="Zhou H."/>
            <person name="Devos K.M."/>
            <person name="Bennetzen J.L."/>
            <person name="Unver T."/>
            <person name="Budak H."/>
            <person name="Gulick P.J."/>
            <person name="Galiba G."/>
            <person name="Kalapos B."/>
            <person name="Nelson D.R."/>
            <person name="Li P."/>
            <person name="You F.M."/>
            <person name="Luo M.C."/>
            <person name="Dvorak J."/>
        </authorList>
    </citation>
    <scope>NUCLEOTIDE SEQUENCE [LARGE SCALE GENOMIC DNA]</scope>
    <source>
        <strain evidence="2">cv. AL8/78</strain>
    </source>
</reference>
<evidence type="ECO:0000313" key="2">
    <source>
        <dbReference type="EnsemblPlants" id="AET5Gv20523500.24"/>
    </source>
</evidence>
<feature type="chain" id="PRO_5019178549" description="Secreted protein" evidence="1">
    <location>
        <begin position="27"/>
        <end position="114"/>
    </location>
</feature>
<evidence type="ECO:0000313" key="3">
    <source>
        <dbReference type="Proteomes" id="UP000015105"/>
    </source>
</evidence>
<reference evidence="2" key="3">
    <citation type="journal article" date="2017" name="Nature">
        <title>Genome sequence of the progenitor of the wheat D genome Aegilops tauschii.</title>
        <authorList>
            <person name="Luo M.C."/>
            <person name="Gu Y.Q."/>
            <person name="Puiu D."/>
            <person name="Wang H."/>
            <person name="Twardziok S.O."/>
            <person name="Deal K.R."/>
            <person name="Huo N."/>
            <person name="Zhu T."/>
            <person name="Wang L."/>
            <person name="Wang Y."/>
            <person name="McGuire P.E."/>
            <person name="Liu S."/>
            <person name="Long H."/>
            <person name="Ramasamy R.K."/>
            <person name="Rodriguez J.C."/>
            <person name="Van S.L."/>
            <person name="Yuan L."/>
            <person name="Wang Z."/>
            <person name="Xia Z."/>
            <person name="Xiao L."/>
            <person name="Anderson O.D."/>
            <person name="Ouyang S."/>
            <person name="Liang Y."/>
            <person name="Zimin A.V."/>
            <person name="Pertea G."/>
            <person name="Qi P."/>
            <person name="Bennetzen J.L."/>
            <person name="Dai X."/>
            <person name="Dawson M.W."/>
            <person name="Muller H.G."/>
            <person name="Kugler K."/>
            <person name="Rivarola-Duarte L."/>
            <person name="Spannagl M."/>
            <person name="Mayer K.F.X."/>
            <person name="Lu F.H."/>
            <person name="Bevan M.W."/>
            <person name="Leroy P."/>
            <person name="Li P."/>
            <person name="You F.M."/>
            <person name="Sun Q."/>
            <person name="Liu Z."/>
            <person name="Lyons E."/>
            <person name="Wicker T."/>
            <person name="Salzberg S.L."/>
            <person name="Devos K.M."/>
            <person name="Dvorak J."/>
        </authorList>
    </citation>
    <scope>NUCLEOTIDE SEQUENCE [LARGE SCALE GENOMIC DNA]</scope>
    <source>
        <strain evidence="2">cv. AL8/78</strain>
    </source>
</reference>